<keyword evidence="5" id="KW-1185">Reference proteome</keyword>
<organism evidence="4 5">
    <name type="scientific">Penicillium canescens</name>
    <dbReference type="NCBI Taxonomy" id="5083"/>
    <lineage>
        <taxon>Eukaryota</taxon>
        <taxon>Fungi</taxon>
        <taxon>Dikarya</taxon>
        <taxon>Ascomycota</taxon>
        <taxon>Pezizomycotina</taxon>
        <taxon>Eurotiomycetes</taxon>
        <taxon>Eurotiomycetidae</taxon>
        <taxon>Eurotiales</taxon>
        <taxon>Aspergillaceae</taxon>
        <taxon>Penicillium</taxon>
    </lineage>
</organism>
<gene>
    <name evidence="4" type="ORF">N7460_009913</name>
</gene>
<dbReference type="PANTHER" id="PTHR47654">
    <property type="entry name" value="ZN(II)2CYS6 TRANSCRIPTION FACTOR (EUROFUNG)-RELATED"/>
    <property type="match status" value="1"/>
</dbReference>
<dbReference type="AlphaFoldDB" id="A0AAD6I5B8"/>
<keyword evidence="1" id="KW-0539">Nucleus</keyword>
<name>A0AAD6I5B8_PENCN</name>
<dbReference type="CDD" id="cd12148">
    <property type="entry name" value="fungal_TF_MHR"/>
    <property type="match status" value="1"/>
</dbReference>
<dbReference type="Pfam" id="PF04082">
    <property type="entry name" value="Fungal_trans"/>
    <property type="match status" value="1"/>
</dbReference>
<dbReference type="InterPro" id="IPR007219">
    <property type="entry name" value="XnlR_reg_dom"/>
</dbReference>
<dbReference type="PANTHER" id="PTHR47654:SF1">
    <property type="entry name" value="ZN(II)2CYS6 TRANSCRIPTION FACTOR (EUROFUNG)"/>
    <property type="match status" value="1"/>
</dbReference>
<dbReference type="SMART" id="SM00906">
    <property type="entry name" value="Fungal_trans"/>
    <property type="match status" value="1"/>
</dbReference>
<dbReference type="GO" id="GO:0008270">
    <property type="term" value="F:zinc ion binding"/>
    <property type="evidence" value="ECO:0007669"/>
    <property type="project" value="InterPro"/>
</dbReference>
<feature type="compositionally biased region" description="Basic and acidic residues" evidence="2">
    <location>
        <begin position="14"/>
        <end position="33"/>
    </location>
</feature>
<evidence type="ECO:0000313" key="4">
    <source>
        <dbReference type="EMBL" id="KAJ6034096.1"/>
    </source>
</evidence>
<protein>
    <recommendedName>
        <fullName evidence="3">Xylanolytic transcriptional activator regulatory domain-containing protein</fullName>
    </recommendedName>
</protein>
<dbReference type="Proteomes" id="UP001219568">
    <property type="component" value="Unassembled WGS sequence"/>
</dbReference>
<accession>A0AAD6I5B8</accession>
<evidence type="ECO:0000256" key="2">
    <source>
        <dbReference type="SAM" id="MobiDB-lite"/>
    </source>
</evidence>
<proteinExistence type="predicted"/>
<dbReference type="InterPro" id="IPR053230">
    <property type="entry name" value="Trans_reg_galc"/>
</dbReference>
<reference evidence="4" key="2">
    <citation type="submission" date="2023-01" db="EMBL/GenBank/DDBJ databases">
        <authorList>
            <person name="Petersen C."/>
        </authorList>
    </citation>
    <scope>NUCLEOTIDE SEQUENCE</scope>
    <source>
        <strain evidence="4">IBT 15450</strain>
    </source>
</reference>
<sequence length="783" mass="88887">MLASRKRASSPVEADQKKPREKARTRPNPKEAVKKDVGTCSMDKKQIGDRVKAALALNKYALNRTVINLQIDTAFFRTFFVDNDKLSKPVSITPTEFDDTSPVVVVEFSHHQAAELLGVSKEIEQMPKFPSREMLNAPIGLTEVEQLNDLTSQVDTLESLLRDIYPRLDVLSSQLVDQTLKEIRSRTPLPQSNPAVPNLPTLLPSHTWQVNPSLSFTDASLGSPFGTAEYTDEDYNRDDKVQAMGFVGEHSEMAWLYRLKRDLDQDSFPPIEETPGRPAISSVNYFQDDSDLLLPDTIDFTHWPPQHLADNLVDAYFYAVHPAFPIFGKVTFLHQYRSFYSNPNLRPGKRWLALLNLVFAIATRYAVLTDQLQPDQDDHQTFFARAWSLSVGKVALLDHPDLQQVQVEGLAAFYLLSIGQVNRSWRIIGIAIRSAVTMGLNLRSESESVPQFSKEIRYRLWWALFMLDTVLCEMTGRPLSMREIFYTTPLPAPFQEEDFRDDRVVQLITRQEIRGAFVTSLLPNSTLTPLQDGVSRKHPPQLGFSQRKREIRTPQALVESQAPSLTPNTSLYFLYAVDLAHLLRETINILYAPRATRLSRREIETAISTFNDRADDWLSHLPAEFNFATPNTNVAQPFTQQSASLAFRFYATKLIITQPSLRLCQSSTEPRSPGATCDDMATICVQTACQMLDLLPESADTYWLYSIAPWWCVLHNIMQSTTILLVELFTRTHLGTAKATSLIQRVQKATRWLNEMSAKDPSSQRAWSVCTDILSRHGLKFWP</sequence>
<evidence type="ECO:0000313" key="5">
    <source>
        <dbReference type="Proteomes" id="UP001219568"/>
    </source>
</evidence>
<feature type="region of interest" description="Disordered" evidence="2">
    <location>
        <begin position="1"/>
        <end position="33"/>
    </location>
</feature>
<dbReference type="GO" id="GO:0003677">
    <property type="term" value="F:DNA binding"/>
    <property type="evidence" value="ECO:0007669"/>
    <property type="project" value="InterPro"/>
</dbReference>
<evidence type="ECO:0000259" key="3">
    <source>
        <dbReference type="SMART" id="SM00906"/>
    </source>
</evidence>
<reference evidence="4" key="1">
    <citation type="journal article" date="2023" name="IMA Fungus">
        <title>Comparative genomic study of the Penicillium genus elucidates a diverse pangenome and 15 lateral gene transfer events.</title>
        <authorList>
            <person name="Petersen C."/>
            <person name="Sorensen T."/>
            <person name="Nielsen M.R."/>
            <person name="Sondergaard T.E."/>
            <person name="Sorensen J.L."/>
            <person name="Fitzpatrick D.A."/>
            <person name="Frisvad J.C."/>
            <person name="Nielsen K.L."/>
        </authorList>
    </citation>
    <scope>NUCLEOTIDE SEQUENCE</scope>
    <source>
        <strain evidence="4">IBT 15450</strain>
    </source>
</reference>
<comment type="caution">
    <text evidence="4">The sequence shown here is derived from an EMBL/GenBank/DDBJ whole genome shotgun (WGS) entry which is preliminary data.</text>
</comment>
<dbReference type="GO" id="GO:0006351">
    <property type="term" value="P:DNA-templated transcription"/>
    <property type="evidence" value="ECO:0007669"/>
    <property type="project" value="InterPro"/>
</dbReference>
<dbReference type="EMBL" id="JAQJZL010000012">
    <property type="protein sequence ID" value="KAJ6034096.1"/>
    <property type="molecule type" value="Genomic_DNA"/>
</dbReference>
<feature type="domain" description="Xylanolytic transcriptional activator regulatory" evidence="3">
    <location>
        <begin position="424"/>
        <end position="497"/>
    </location>
</feature>
<evidence type="ECO:0000256" key="1">
    <source>
        <dbReference type="ARBA" id="ARBA00023242"/>
    </source>
</evidence>